<dbReference type="GO" id="GO:0005525">
    <property type="term" value="F:GTP binding"/>
    <property type="evidence" value="ECO:0007669"/>
    <property type="project" value="UniProtKB-KW"/>
</dbReference>
<dbReference type="InterPro" id="IPR014721">
    <property type="entry name" value="Ribsml_uS5_D2-typ_fold_subgr"/>
</dbReference>
<dbReference type="InterPro" id="IPR020568">
    <property type="entry name" value="Ribosomal_Su5_D2-typ_SF"/>
</dbReference>
<evidence type="ECO:0000313" key="6">
    <source>
        <dbReference type="EMBL" id="KAH0568940.1"/>
    </source>
</evidence>
<dbReference type="PROSITE" id="PS51722">
    <property type="entry name" value="G_TR_2"/>
    <property type="match status" value="1"/>
</dbReference>
<evidence type="ECO:0000256" key="1">
    <source>
        <dbReference type="ARBA" id="ARBA00022741"/>
    </source>
</evidence>
<dbReference type="Pfam" id="PF22042">
    <property type="entry name" value="EF-G_D2"/>
    <property type="match status" value="1"/>
</dbReference>
<dbReference type="InterPro" id="IPR005517">
    <property type="entry name" value="Transl_elong_EFG/EF2_IV"/>
</dbReference>
<sequence length="739" mass="82772">MLIRNLGNKLSWCKFRVRYYSKDLSKRDEKCRVSKIRNIGIMAHIDAGKTTTTERMLYYSGSIKNMGEVHDGNTVTDYMEQERQRGITIVSAAVTFNWKDHRFNLIDTPGHIDFTMGVEQTLGVLDGAVVILDGSAGVEAQTRTVWKQADKYSIPRLVYVNKMDRADANFHMCLESLESKFEVTALPVQLPIKNDNGFVGILDLLTLEKIIFDKTSQGTKLLRQKLAEAEDSFLLERAREKRRLLVDKLSTIDDGLANFIIEQDSLDDIPTQVIADSLRSSTIKRKGIPVLLGSSYKNIGVQPLMDAIIFYLPSPDLHKKASLYRCFEDNLSARAFKIMHDKQRGPITFFRVYSGSLKKNQKVYNATREKYEQGSRLYAAYADDYEEIDEVTEGNIGGLAGCKFTITEDLLTSSPTVVSRAKNVAAKIKNLDEEEKKNFFSAGKIPDPVFFCSIEPPSLSAQVPLENTLKELEREDPSLRVTLNEETGQTVLGGMGELHIDIIKERIKTEYKIDVDLGPLQIAYKETITQGIKDTLVSHHKIGTTNHDVNVTLSLIPNYEGKELLLFDKTKESASNIADIHPKVMAAVKKGVKMALNHGPKLGCPLIDVGVKLHWLEVGRGTSDTMISSAIAQCIRKMLEQSGIILLEPIMKLEVVMPEEYSSRVMGDLGKRRAQIQEVTVRGQYKVLRALVPLSELLGYSTTLRIITSGNGSFSSEFESYQSMGSVEEQQAIKQITGF</sequence>
<dbReference type="Gene3D" id="3.30.70.240">
    <property type="match status" value="1"/>
</dbReference>
<dbReference type="Gene3D" id="3.40.50.300">
    <property type="entry name" value="P-loop containing nucleotide triphosphate hydrolases"/>
    <property type="match status" value="1"/>
</dbReference>
<keyword evidence="3" id="KW-0496">Mitochondrion</keyword>
<dbReference type="InterPro" id="IPR000640">
    <property type="entry name" value="EFG_V-like"/>
</dbReference>
<evidence type="ECO:0000256" key="2">
    <source>
        <dbReference type="ARBA" id="ARBA00022917"/>
    </source>
</evidence>
<dbReference type="NCBIfam" id="TIGR00231">
    <property type="entry name" value="small_GTP"/>
    <property type="match status" value="1"/>
</dbReference>
<dbReference type="Pfam" id="PF03764">
    <property type="entry name" value="EFG_IV"/>
    <property type="match status" value="1"/>
</dbReference>
<dbReference type="FunFam" id="3.30.70.240:FF:000001">
    <property type="entry name" value="Elongation factor G"/>
    <property type="match status" value="1"/>
</dbReference>
<dbReference type="Proteomes" id="UP000826195">
    <property type="component" value="Unassembled WGS sequence"/>
</dbReference>
<protein>
    <recommendedName>
        <fullName evidence="5">Tr-type G domain-containing protein</fullName>
    </recommendedName>
</protein>
<proteinExistence type="predicted"/>
<dbReference type="InterPro" id="IPR027417">
    <property type="entry name" value="P-loop_NTPase"/>
</dbReference>
<keyword evidence="4" id="KW-0342">GTP-binding</keyword>
<dbReference type="SUPFAM" id="SSF50447">
    <property type="entry name" value="Translation proteins"/>
    <property type="match status" value="1"/>
</dbReference>
<reference evidence="6 7" key="1">
    <citation type="journal article" date="2021" name="J. Hered.">
        <title>A chromosome-level genome assembly of the parasitoid wasp, Cotesia glomerata (Hymenoptera: Braconidae).</title>
        <authorList>
            <person name="Pinto B.J."/>
            <person name="Weis J.J."/>
            <person name="Gamble T."/>
            <person name="Ode P.J."/>
            <person name="Paul R."/>
            <person name="Zaspel J.M."/>
        </authorList>
    </citation>
    <scope>NUCLEOTIDE SEQUENCE [LARGE SCALE GENOMIC DNA]</scope>
    <source>
        <strain evidence="6">CgM1</strain>
    </source>
</reference>
<dbReference type="InterPro" id="IPR035649">
    <property type="entry name" value="EFG_V"/>
</dbReference>
<dbReference type="InterPro" id="IPR041095">
    <property type="entry name" value="EFG_II"/>
</dbReference>
<dbReference type="GO" id="GO:0003924">
    <property type="term" value="F:GTPase activity"/>
    <property type="evidence" value="ECO:0007669"/>
    <property type="project" value="InterPro"/>
</dbReference>
<evidence type="ECO:0000256" key="3">
    <source>
        <dbReference type="ARBA" id="ARBA00023128"/>
    </source>
</evidence>
<dbReference type="Pfam" id="PF00679">
    <property type="entry name" value="EFG_C"/>
    <property type="match status" value="1"/>
</dbReference>
<dbReference type="Gene3D" id="3.30.230.10">
    <property type="match status" value="1"/>
</dbReference>
<dbReference type="PANTHER" id="PTHR43261:SF1">
    <property type="entry name" value="RIBOSOME-RELEASING FACTOR 2, MITOCHONDRIAL"/>
    <property type="match status" value="1"/>
</dbReference>
<dbReference type="GO" id="GO:0032790">
    <property type="term" value="P:ribosome disassembly"/>
    <property type="evidence" value="ECO:0007669"/>
    <property type="project" value="TreeGrafter"/>
</dbReference>
<dbReference type="CDD" id="cd16262">
    <property type="entry name" value="EFG_III"/>
    <property type="match status" value="1"/>
</dbReference>
<dbReference type="Pfam" id="PF14492">
    <property type="entry name" value="EFG_III"/>
    <property type="match status" value="1"/>
</dbReference>
<dbReference type="Gene3D" id="3.30.70.870">
    <property type="entry name" value="Elongation Factor G (Translational Gtpase), domain 3"/>
    <property type="match status" value="1"/>
</dbReference>
<dbReference type="InterPro" id="IPR053905">
    <property type="entry name" value="EF-G-like_DII"/>
</dbReference>
<dbReference type="CDD" id="cd01886">
    <property type="entry name" value="EF-G"/>
    <property type="match status" value="1"/>
</dbReference>
<dbReference type="InterPro" id="IPR009000">
    <property type="entry name" value="Transl_B-barrel_sf"/>
</dbReference>
<dbReference type="SUPFAM" id="SSF52540">
    <property type="entry name" value="P-loop containing nucleoside triphosphate hydrolases"/>
    <property type="match status" value="1"/>
</dbReference>
<dbReference type="InterPro" id="IPR000795">
    <property type="entry name" value="T_Tr_GTP-bd_dom"/>
</dbReference>
<keyword evidence="1" id="KW-0547">Nucleotide-binding</keyword>
<evidence type="ECO:0000259" key="5">
    <source>
        <dbReference type="PROSITE" id="PS51722"/>
    </source>
</evidence>
<dbReference type="InterPro" id="IPR005225">
    <property type="entry name" value="Small_GTP-bd"/>
</dbReference>
<dbReference type="PRINTS" id="PR00315">
    <property type="entry name" value="ELONGATNFCT"/>
</dbReference>
<dbReference type="CDD" id="cd03713">
    <property type="entry name" value="EFG_mtEFG_C"/>
    <property type="match status" value="1"/>
</dbReference>
<dbReference type="GO" id="GO:0005759">
    <property type="term" value="C:mitochondrial matrix"/>
    <property type="evidence" value="ECO:0007669"/>
    <property type="project" value="UniProtKB-ARBA"/>
</dbReference>
<dbReference type="SMART" id="SM00838">
    <property type="entry name" value="EFG_C"/>
    <property type="match status" value="1"/>
</dbReference>
<feature type="domain" description="Tr-type G" evidence="5">
    <location>
        <begin position="34"/>
        <end position="316"/>
    </location>
</feature>
<dbReference type="InterPro" id="IPR035647">
    <property type="entry name" value="EFG_III/V"/>
</dbReference>
<dbReference type="Gene3D" id="2.40.30.10">
    <property type="entry name" value="Translation factors"/>
    <property type="match status" value="1"/>
</dbReference>
<dbReference type="SUPFAM" id="SSF54980">
    <property type="entry name" value="EF-G C-terminal domain-like"/>
    <property type="match status" value="2"/>
</dbReference>
<accession>A0AAV7J790</accession>
<dbReference type="PANTHER" id="PTHR43261">
    <property type="entry name" value="TRANSLATION ELONGATION FACTOR G-RELATED"/>
    <property type="match status" value="1"/>
</dbReference>
<dbReference type="AlphaFoldDB" id="A0AAV7J790"/>
<dbReference type="SUPFAM" id="SSF54211">
    <property type="entry name" value="Ribosomal protein S5 domain 2-like"/>
    <property type="match status" value="1"/>
</dbReference>
<dbReference type="InterPro" id="IPR009022">
    <property type="entry name" value="EFG_III"/>
</dbReference>
<dbReference type="EMBL" id="JAHXZJ010000001">
    <property type="protein sequence ID" value="KAH0568940.1"/>
    <property type="molecule type" value="Genomic_DNA"/>
</dbReference>
<dbReference type="FunFam" id="3.40.50.300:FF:000514">
    <property type="entry name" value="Ribosome-releasing factor 2, mitochondrial"/>
    <property type="match status" value="1"/>
</dbReference>
<dbReference type="PROSITE" id="PS00301">
    <property type="entry name" value="G_TR_1"/>
    <property type="match status" value="1"/>
</dbReference>
<dbReference type="Pfam" id="PF00009">
    <property type="entry name" value="GTP_EFTU"/>
    <property type="match status" value="1"/>
</dbReference>
<name>A0AAV7J790_COTGL</name>
<organism evidence="6 7">
    <name type="scientific">Cotesia glomerata</name>
    <name type="common">Lepidopteran parasitic wasp</name>
    <name type="synonym">Apanteles glomeratus</name>
    <dbReference type="NCBI Taxonomy" id="32391"/>
    <lineage>
        <taxon>Eukaryota</taxon>
        <taxon>Metazoa</taxon>
        <taxon>Ecdysozoa</taxon>
        <taxon>Arthropoda</taxon>
        <taxon>Hexapoda</taxon>
        <taxon>Insecta</taxon>
        <taxon>Pterygota</taxon>
        <taxon>Neoptera</taxon>
        <taxon>Endopterygota</taxon>
        <taxon>Hymenoptera</taxon>
        <taxon>Apocrita</taxon>
        <taxon>Ichneumonoidea</taxon>
        <taxon>Braconidae</taxon>
        <taxon>Microgastrinae</taxon>
        <taxon>Cotesia</taxon>
    </lineage>
</organism>
<dbReference type="InterPro" id="IPR031157">
    <property type="entry name" value="G_TR_CS"/>
</dbReference>
<keyword evidence="2" id="KW-0648">Protein biosynthesis</keyword>
<comment type="caution">
    <text evidence="6">The sequence shown here is derived from an EMBL/GenBank/DDBJ whole genome shotgun (WGS) entry which is preliminary data.</text>
</comment>
<dbReference type="GO" id="GO:0032543">
    <property type="term" value="P:mitochondrial translation"/>
    <property type="evidence" value="ECO:0007669"/>
    <property type="project" value="TreeGrafter"/>
</dbReference>
<evidence type="ECO:0000313" key="7">
    <source>
        <dbReference type="Proteomes" id="UP000826195"/>
    </source>
</evidence>
<dbReference type="SMART" id="SM00889">
    <property type="entry name" value="EFG_IV"/>
    <property type="match status" value="1"/>
</dbReference>
<keyword evidence="7" id="KW-1185">Reference proteome</keyword>
<gene>
    <name evidence="6" type="ORF">KQX54_021638</name>
</gene>
<evidence type="ECO:0000256" key="4">
    <source>
        <dbReference type="ARBA" id="ARBA00023134"/>
    </source>
</evidence>